<organism evidence="2 3">
    <name type="scientific">Pararhodospirillum oryzae</name>
    <dbReference type="NCBI Taxonomy" id="478448"/>
    <lineage>
        <taxon>Bacteria</taxon>
        <taxon>Pseudomonadati</taxon>
        <taxon>Pseudomonadota</taxon>
        <taxon>Alphaproteobacteria</taxon>
        <taxon>Rhodospirillales</taxon>
        <taxon>Rhodospirillaceae</taxon>
        <taxon>Pararhodospirillum</taxon>
    </lineage>
</organism>
<keyword evidence="3" id="KW-1185">Reference proteome</keyword>
<gene>
    <name evidence="2" type="ORF">ROR02_05720</name>
</gene>
<dbReference type="EMBL" id="BJZO01000009">
    <property type="protein sequence ID" value="GEO80441.1"/>
    <property type="molecule type" value="Genomic_DNA"/>
</dbReference>
<evidence type="ECO:0000313" key="2">
    <source>
        <dbReference type="EMBL" id="GEO80441.1"/>
    </source>
</evidence>
<evidence type="ECO:0000256" key="1">
    <source>
        <dbReference type="SAM" id="MobiDB-lite"/>
    </source>
</evidence>
<evidence type="ECO:0000313" key="3">
    <source>
        <dbReference type="Proteomes" id="UP000321567"/>
    </source>
</evidence>
<proteinExistence type="predicted"/>
<sequence length="126" mass="13381">MTSSLLARARVLDALEHVMTKVGEVVHPATLERRVDASFDPAGTEAARVAVRLLWLRVTPQAPGDPVRAPADRPALILTPDAPAPRPTDRVETSAGAWWVVDAADASGGLGLLFRATLRPLEETGS</sequence>
<name>A0A512H4S5_9PROT</name>
<feature type="region of interest" description="Disordered" evidence="1">
    <location>
        <begin position="63"/>
        <end position="90"/>
    </location>
</feature>
<dbReference type="RefSeq" id="WP_147162502.1">
    <property type="nucleotide sequence ID" value="NZ_BJZO01000009.1"/>
</dbReference>
<accession>A0A512H4S5</accession>
<dbReference type="OrthoDB" id="10008349at2"/>
<reference evidence="2 3" key="1">
    <citation type="submission" date="2019-07" db="EMBL/GenBank/DDBJ databases">
        <title>Whole genome shotgun sequence of Rhodospirillum oryzae NBRC 107573.</title>
        <authorList>
            <person name="Hosoyama A."/>
            <person name="Uohara A."/>
            <person name="Ohji S."/>
            <person name="Ichikawa N."/>
        </authorList>
    </citation>
    <scope>NUCLEOTIDE SEQUENCE [LARGE SCALE GENOMIC DNA]</scope>
    <source>
        <strain evidence="2 3">NBRC 107573</strain>
    </source>
</reference>
<comment type="caution">
    <text evidence="2">The sequence shown here is derived from an EMBL/GenBank/DDBJ whole genome shotgun (WGS) entry which is preliminary data.</text>
</comment>
<dbReference type="Proteomes" id="UP000321567">
    <property type="component" value="Unassembled WGS sequence"/>
</dbReference>
<protein>
    <submittedName>
        <fullName evidence="2">Uncharacterized protein</fullName>
    </submittedName>
</protein>
<dbReference type="AlphaFoldDB" id="A0A512H4S5"/>